<comment type="caution">
    <text evidence="4">The sequence shown here is derived from an EMBL/GenBank/DDBJ whole genome shotgun (WGS) entry which is preliminary data.</text>
</comment>
<evidence type="ECO:0000313" key="5">
    <source>
        <dbReference type="Proteomes" id="UP001165583"/>
    </source>
</evidence>
<gene>
    <name evidence="4" type="ORF">NZK81_18120</name>
</gene>
<dbReference type="SUPFAM" id="SSF53850">
    <property type="entry name" value="Periplasmic binding protein-like II"/>
    <property type="match status" value="1"/>
</dbReference>
<dbReference type="Pfam" id="PF12974">
    <property type="entry name" value="Phosphonate-bd"/>
    <property type="match status" value="1"/>
</dbReference>
<keyword evidence="5" id="KW-1185">Reference proteome</keyword>
<dbReference type="RefSeq" id="WP_260047498.1">
    <property type="nucleotide sequence ID" value="NZ_JANZXA010000014.1"/>
</dbReference>
<sequence>MRRIFARALAILALAGLAACSAQEDGGKAAPLHVLLIPADGGTESGTLADYKPVFQAVGKTAGIDFDLKVAQSYGAVVEALCNGTADVAFVGPVTYLQARKRGCAQLLAVAVENGKSEYYAGIFARKDGPIRAIDDLRGRSIALGDVNSTSSFVIPVAMLVEAKLDPVTQLGALRLTGSHANSLAALLENRVDAAALSFDSFEKAVREGVPGVQDVRVVARSEPIPYPPLVMNSKLPDALKEKLRQAFADVAKAPGIRPEMIRGYGGKQVDGYDARFPAERFDDAARKMALVSDELKGEILKKSAER</sequence>
<dbReference type="PANTHER" id="PTHR35841:SF1">
    <property type="entry name" value="PHOSPHONATES-BINDING PERIPLASMIC PROTEIN"/>
    <property type="match status" value="1"/>
</dbReference>
<proteinExistence type="inferred from homology"/>
<evidence type="ECO:0000313" key="4">
    <source>
        <dbReference type="EMBL" id="MCT2401472.1"/>
    </source>
</evidence>
<dbReference type="Proteomes" id="UP001165583">
    <property type="component" value="Unassembled WGS sequence"/>
</dbReference>
<accession>A0ABT2IAE4</accession>
<dbReference type="InterPro" id="IPR005770">
    <property type="entry name" value="PhnD"/>
</dbReference>
<name>A0ABT2IAE4_9SPHN</name>
<evidence type="ECO:0000256" key="3">
    <source>
        <dbReference type="SAM" id="SignalP"/>
    </source>
</evidence>
<feature type="chain" id="PRO_5046193855" evidence="3">
    <location>
        <begin position="25"/>
        <end position="307"/>
    </location>
</feature>
<protein>
    <submittedName>
        <fullName evidence="4">Phosphate/phosphite/phosphonate ABC transporter substrate-binding protein</fullName>
    </submittedName>
</protein>
<organism evidence="4 5">
    <name type="scientific">Novosphingobium mangrovi</name>
    <name type="common">ex Huang et al. 2023</name>
    <dbReference type="NCBI Taxonomy" id="2976432"/>
    <lineage>
        <taxon>Bacteria</taxon>
        <taxon>Pseudomonadati</taxon>
        <taxon>Pseudomonadota</taxon>
        <taxon>Alphaproteobacteria</taxon>
        <taxon>Sphingomonadales</taxon>
        <taxon>Sphingomonadaceae</taxon>
        <taxon>Novosphingobium</taxon>
    </lineage>
</organism>
<reference evidence="4" key="1">
    <citation type="submission" date="2022-09" db="EMBL/GenBank/DDBJ databases">
        <title>Novosphingobium sp. Nov., a polycyclic aromatic hydrocarbon-degrading bacterium isolated form mangrove sediments in HongKong.</title>
        <authorList>
            <person name="Hu Z."/>
        </authorList>
    </citation>
    <scope>NUCLEOTIDE SEQUENCE</scope>
    <source>
        <strain evidence="4">HK4-1</strain>
    </source>
</reference>
<keyword evidence="2 3" id="KW-0732">Signal</keyword>
<evidence type="ECO:0000256" key="1">
    <source>
        <dbReference type="ARBA" id="ARBA00007162"/>
    </source>
</evidence>
<dbReference type="PANTHER" id="PTHR35841">
    <property type="entry name" value="PHOSPHONATES-BINDING PERIPLASMIC PROTEIN"/>
    <property type="match status" value="1"/>
</dbReference>
<comment type="similarity">
    <text evidence="1">Belongs to the phosphate/phosphite/phosphonate binding protein family.</text>
</comment>
<dbReference type="Gene3D" id="3.40.190.10">
    <property type="entry name" value="Periplasmic binding protein-like II"/>
    <property type="match status" value="2"/>
</dbReference>
<dbReference type="PROSITE" id="PS51257">
    <property type="entry name" value="PROKAR_LIPOPROTEIN"/>
    <property type="match status" value="1"/>
</dbReference>
<evidence type="ECO:0000256" key="2">
    <source>
        <dbReference type="ARBA" id="ARBA00022729"/>
    </source>
</evidence>
<dbReference type="CDD" id="cd01071">
    <property type="entry name" value="PBP2_PhnD_like"/>
    <property type="match status" value="1"/>
</dbReference>
<feature type="signal peptide" evidence="3">
    <location>
        <begin position="1"/>
        <end position="24"/>
    </location>
</feature>
<dbReference type="NCBIfam" id="TIGR01098">
    <property type="entry name" value="3A0109s03R"/>
    <property type="match status" value="1"/>
</dbReference>
<dbReference type="EMBL" id="JANZXA010000014">
    <property type="protein sequence ID" value="MCT2401472.1"/>
    <property type="molecule type" value="Genomic_DNA"/>
</dbReference>